<dbReference type="EMBL" id="AP023440">
    <property type="protein sequence ID" value="BCL32498.1"/>
    <property type="molecule type" value="Genomic_DNA"/>
</dbReference>
<sequence length="126" mass="13132">MYGRVYAVLMYTVAAVCFGQAVLAGQFMSGSYDALRWHQYGATFTDVLLVCALVPAALLRWRGKGRMWPFLSALGLFGAAQVLNSAGAARLLSLHIPLGVAVIAGAFVVALRVGRAGEPAGTGASS</sequence>
<dbReference type="AlphaFoldDB" id="A0A7G1PAR9"/>
<feature type="transmembrane region" description="Helical" evidence="1">
    <location>
        <begin position="92"/>
        <end position="111"/>
    </location>
</feature>
<reference evidence="2 3" key="1">
    <citation type="journal article" date="2014" name="Int. J. Syst. Evol. Microbiol.">
        <title>Complete genome sequence of Corynebacterium casei LMG S-19264T (=DSM 44701T), isolated from a smear-ripened cheese.</title>
        <authorList>
            <consortium name="US DOE Joint Genome Institute (JGI-PGF)"/>
            <person name="Walter F."/>
            <person name="Albersmeier A."/>
            <person name="Kalinowski J."/>
            <person name="Ruckert C."/>
        </authorList>
    </citation>
    <scope>NUCLEOTIDE SEQUENCE [LARGE SCALE GENOMIC DNA]</scope>
    <source>
        <strain evidence="2 3">JCM 4677</strain>
    </source>
</reference>
<organism evidence="2 3">
    <name type="scientific">Streptomyces aurantiacus</name>
    <dbReference type="NCBI Taxonomy" id="47760"/>
    <lineage>
        <taxon>Bacteria</taxon>
        <taxon>Bacillati</taxon>
        <taxon>Actinomycetota</taxon>
        <taxon>Actinomycetes</taxon>
        <taxon>Kitasatosporales</taxon>
        <taxon>Streptomycetaceae</taxon>
        <taxon>Streptomyces</taxon>
        <taxon>Streptomyces aurantiacus group</taxon>
    </lineage>
</organism>
<protein>
    <recommendedName>
        <fullName evidence="4">Integral membrane protein</fullName>
    </recommendedName>
</protein>
<evidence type="ECO:0000313" key="2">
    <source>
        <dbReference type="EMBL" id="BCL32498.1"/>
    </source>
</evidence>
<evidence type="ECO:0008006" key="4">
    <source>
        <dbReference type="Google" id="ProtNLM"/>
    </source>
</evidence>
<proteinExistence type="predicted"/>
<accession>A0A7G1PAR9</accession>
<feature type="transmembrane region" description="Helical" evidence="1">
    <location>
        <begin position="40"/>
        <end position="61"/>
    </location>
</feature>
<evidence type="ECO:0000313" key="3">
    <source>
        <dbReference type="Proteomes" id="UP000516444"/>
    </source>
</evidence>
<name>A0A7G1PAR9_9ACTN</name>
<keyword evidence="1" id="KW-1133">Transmembrane helix</keyword>
<keyword evidence="1" id="KW-0812">Transmembrane</keyword>
<dbReference type="KEGG" id="sgm:GCM10017557_73570"/>
<keyword evidence="1" id="KW-0472">Membrane</keyword>
<keyword evidence="3" id="KW-1185">Reference proteome</keyword>
<evidence type="ECO:0000256" key="1">
    <source>
        <dbReference type="SAM" id="Phobius"/>
    </source>
</evidence>
<dbReference type="Proteomes" id="UP000516444">
    <property type="component" value="Chromosome"/>
</dbReference>
<gene>
    <name evidence="2" type="ORF">GCM10017557_73570</name>
</gene>